<evidence type="ECO:0000313" key="1">
    <source>
        <dbReference type="EMBL" id="QWM90002.1"/>
    </source>
</evidence>
<dbReference type="RefSeq" id="YP_010359574.1">
    <property type="nucleotide sequence ID" value="NC_062774.1"/>
</dbReference>
<evidence type="ECO:0008006" key="3">
    <source>
        <dbReference type="Google" id="ProtNLM"/>
    </source>
</evidence>
<dbReference type="KEGG" id="vg:75691116"/>
<organism evidence="1 2">
    <name type="scientific">uncultured phage cr54_1</name>
    <dbReference type="NCBI Taxonomy" id="2986398"/>
    <lineage>
        <taxon>Viruses</taxon>
        <taxon>Duplodnaviria</taxon>
        <taxon>Heunggongvirae</taxon>
        <taxon>Uroviricota</taxon>
        <taxon>Caudoviricetes</taxon>
        <taxon>Crassvirales</taxon>
        <taxon>Intestiviridae</taxon>
        <taxon>Churivirinae</taxon>
        <taxon>Jahgtovirus</taxon>
        <taxon>Jahgtovirus intestinalis</taxon>
    </lineage>
</organism>
<sequence length="181" mass="21096">MGGRYCEDCAYQVINEKNHYIKGIGNKQSNKIIVFPHLGVSDKTIINSKAFKQISELYNTLFDRNILDDYYITCFVKCPISIKHPIDVMTKARCYNYLREEVTNNKYNILILLGNACSLINVRPHSTNNVYRNCTGHYVFVNYSPFVIRYDLLKDSYISKFTSIFKAIAYNNLKEFIIKDL</sequence>
<reference evidence="1 2" key="1">
    <citation type="submission" date="2021-04" db="EMBL/GenBank/DDBJ databases">
        <authorList>
            <person name="Shkoporov A.N."/>
            <person name="Stockdale S.R."/>
            <person name="Guerin E."/>
            <person name="Ross R.P."/>
            <person name="Hill C."/>
        </authorList>
    </citation>
    <scope>NUCLEOTIDE SEQUENCE [LARGE SCALE GENOMIC DNA]</scope>
    <source>
        <strain evidence="2">cr54_1</strain>
    </source>
</reference>
<protein>
    <recommendedName>
        <fullName evidence="3">Uracil-DNA glycosylase-like domain-containing protein</fullName>
    </recommendedName>
</protein>
<dbReference type="GeneID" id="75691116"/>
<evidence type="ECO:0000313" key="2">
    <source>
        <dbReference type="Proteomes" id="UP000827440"/>
    </source>
</evidence>
<dbReference type="Proteomes" id="UP000827440">
    <property type="component" value="Segment"/>
</dbReference>
<proteinExistence type="predicted"/>
<accession>A0AAE7RW88</accession>
<dbReference type="EMBL" id="MZ130484">
    <property type="protein sequence ID" value="QWM90002.1"/>
    <property type="molecule type" value="Genomic_DNA"/>
</dbReference>
<keyword evidence="2" id="KW-1185">Reference proteome</keyword>
<name>A0AAE7RW88_9CAUD</name>
<gene>
    <name evidence="1" type="primary">gp_20547</name>
</gene>